<dbReference type="AlphaFoldDB" id="A0A9D9DJV4"/>
<evidence type="ECO:0000313" key="1">
    <source>
        <dbReference type="EMBL" id="MBO8428040.1"/>
    </source>
</evidence>
<accession>A0A9D9DJV4</accession>
<comment type="caution">
    <text evidence="1">The sequence shown here is derived from an EMBL/GenBank/DDBJ whole genome shotgun (WGS) entry which is preliminary data.</text>
</comment>
<protein>
    <submittedName>
        <fullName evidence="1">Uncharacterized protein</fullName>
    </submittedName>
</protein>
<dbReference type="InterPro" id="IPR027417">
    <property type="entry name" value="P-loop_NTPase"/>
</dbReference>
<name>A0A9D9DJV4_9BACL</name>
<reference evidence="1" key="2">
    <citation type="journal article" date="2021" name="PeerJ">
        <title>Extensive microbial diversity within the chicken gut microbiome revealed by metagenomics and culture.</title>
        <authorList>
            <person name="Gilroy R."/>
            <person name="Ravi A."/>
            <person name="Getino M."/>
            <person name="Pursley I."/>
            <person name="Horton D.L."/>
            <person name="Alikhan N.F."/>
            <person name="Baker D."/>
            <person name="Gharbi K."/>
            <person name="Hall N."/>
            <person name="Watson M."/>
            <person name="Adriaenssens E.M."/>
            <person name="Foster-Nyarko E."/>
            <person name="Jarju S."/>
            <person name="Secka A."/>
            <person name="Antonio M."/>
            <person name="Oren A."/>
            <person name="Chaudhuri R.R."/>
            <person name="La Ragione R."/>
            <person name="Hildebrand F."/>
            <person name="Pallen M.J."/>
        </authorList>
    </citation>
    <scope>NUCLEOTIDE SEQUENCE</scope>
    <source>
        <strain evidence="1">11159</strain>
    </source>
</reference>
<sequence>MFIGRKNELKRLNNFYETDNFELIEIQAVRRIGKTVFLKESIKRTKIRNW</sequence>
<evidence type="ECO:0000313" key="2">
    <source>
        <dbReference type="Proteomes" id="UP000823613"/>
    </source>
</evidence>
<reference evidence="1" key="1">
    <citation type="submission" date="2020-10" db="EMBL/GenBank/DDBJ databases">
        <authorList>
            <person name="Gilroy R."/>
        </authorList>
    </citation>
    <scope>NUCLEOTIDE SEQUENCE</scope>
    <source>
        <strain evidence="1">11159</strain>
    </source>
</reference>
<organism evidence="1 2">
    <name type="scientific">Candidatus Onthovivens merdipullorum</name>
    <dbReference type="NCBI Taxonomy" id="2840889"/>
    <lineage>
        <taxon>Bacteria</taxon>
        <taxon>Bacillati</taxon>
        <taxon>Bacillota</taxon>
        <taxon>Bacilli</taxon>
        <taxon>Bacillales</taxon>
        <taxon>Candidatus Onthovivens</taxon>
    </lineage>
</organism>
<proteinExistence type="predicted"/>
<dbReference type="Gene3D" id="3.40.50.300">
    <property type="entry name" value="P-loop containing nucleotide triphosphate hydrolases"/>
    <property type="match status" value="1"/>
</dbReference>
<dbReference type="Proteomes" id="UP000823613">
    <property type="component" value="Unassembled WGS sequence"/>
</dbReference>
<gene>
    <name evidence="1" type="ORF">IAC58_05825</name>
</gene>
<dbReference type="EMBL" id="JADIMY010000117">
    <property type="protein sequence ID" value="MBO8428040.1"/>
    <property type="molecule type" value="Genomic_DNA"/>
</dbReference>